<dbReference type="CDD" id="cd06170">
    <property type="entry name" value="LuxR_C_like"/>
    <property type="match status" value="1"/>
</dbReference>
<dbReference type="RefSeq" id="WP_171103319.1">
    <property type="nucleotide sequence ID" value="NZ_BMPT01000008.1"/>
</dbReference>
<evidence type="ECO:0000256" key="4">
    <source>
        <dbReference type="ARBA" id="ARBA00023163"/>
    </source>
</evidence>
<evidence type="ECO:0000313" key="9">
    <source>
        <dbReference type="Proteomes" id="UP000655589"/>
    </source>
</evidence>
<dbReference type="PANTHER" id="PTHR43214:SF24">
    <property type="entry name" value="TRANSCRIPTIONAL REGULATORY PROTEIN NARL-RELATED"/>
    <property type="match status" value="1"/>
</dbReference>
<dbReference type="InterPro" id="IPR039420">
    <property type="entry name" value="WalR-like"/>
</dbReference>
<dbReference type="InterPro" id="IPR000792">
    <property type="entry name" value="Tscrpt_reg_LuxR_C"/>
</dbReference>
<dbReference type="Pfam" id="PF00196">
    <property type="entry name" value="GerE"/>
    <property type="match status" value="1"/>
</dbReference>
<evidence type="ECO:0000256" key="2">
    <source>
        <dbReference type="ARBA" id="ARBA00023015"/>
    </source>
</evidence>
<keyword evidence="9" id="KW-1185">Reference proteome</keyword>
<dbReference type="Proteomes" id="UP000655589">
    <property type="component" value="Unassembled WGS sequence"/>
</dbReference>
<proteinExistence type="predicted"/>
<feature type="domain" description="HTH luxR-type" evidence="6">
    <location>
        <begin position="166"/>
        <end position="236"/>
    </location>
</feature>
<evidence type="ECO:0000313" key="8">
    <source>
        <dbReference type="EMBL" id="GGM27270.1"/>
    </source>
</evidence>
<dbReference type="InterPro" id="IPR011006">
    <property type="entry name" value="CheY-like_superfamily"/>
</dbReference>
<dbReference type="PROSITE" id="PS50043">
    <property type="entry name" value="HTH_LUXR_2"/>
    <property type="match status" value="1"/>
</dbReference>
<dbReference type="Pfam" id="PF00072">
    <property type="entry name" value="Response_reg"/>
    <property type="match status" value="1"/>
</dbReference>
<dbReference type="InterPro" id="IPR058245">
    <property type="entry name" value="NreC/VraR/RcsB-like_REC"/>
</dbReference>
<keyword evidence="1 5" id="KW-0597">Phosphoprotein</keyword>
<dbReference type="GO" id="GO:0003677">
    <property type="term" value="F:DNA binding"/>
    <property type="evidence" value="ECO:0007669"/>
    <property type="project" value="UniProtKB-KW"/>
</dbReference>
<comment type="caution">
    <text evidence="8">The sequence shown here is derived from an EMBL/GenBank/DDBJ whole genome shotgun (WGS) entry which is preliminary data.</text>
</comment>
<dbReference type="SUPFAM" id="SSF52172">
    <property type="entry name" value="CheY-like"/>
    <property type="match status" value="1"/>
</dbReference>
<keyword evidence="4" id="KW-0804">Transcription</keyword>
<protein>
    <submittedName>
        <fullName evidence="8">DNA-binding response regulator</fullName>
    </submittedName>
</protein>
<sequence>MTSGTTSGTPGPARPADGLTVVLAEDSAILRDGLAALLTRRGHAVATVGDGVALEREVDRLARQESLPDVVVADIRMPPSFTDEGLRAVLGLRARHPALPVLLFSQYVETRYASRLLAGDARGVGYLLKDRVADVRDFVDALVRVARGTTVLDPEVVSQLMGSARTDDGLDRLSAREREVLGLMAQGRSNGAIADLLHLSYGAVEKNVAAIFTKLDLPQDAADHRRVLAVLRYLGV</sequence>
<dbReference type="InterPro" id="IPR001789">
    <property type="entry name" value="Sig_transdc_resp-reg_receiver"/>
</dbReference>
<evidence type="ECO:0000256" key="5">
    <source>
        <dbReference type="PROSITE-ProRule" id="PRU00169"/>
    </source>
</evidence>
<dbReference type="PANTHER" id="PTHR43214">
    <property type="entry name" value="TWO-COMPONENT RESPONSE REGULATOR"/>
    <property type="match status" value="1"/>
</dbReference>
<keyword evidence="3 8" id="KW-0238">DNA-binding</keyword>
<evidence type="ECO:0000259" key="6">
    <source>
        <dbReference type="PROSITE" id="PS50043"/>
    </source>
</evidence>
<dbReference type="PROSITE" id="PS50110">
    <property type="entry name" value="RESPONSE_REGULATORY"/>
    <property type="match status" value="1"/>
</dbReference>
<dbReference type="Gene3D" id="3.40.50.2300">
    <property type="match status" value="1"/>
</dbReference>
<dbReference type="GO" id="GO:0006355">
    <property type="term" value="P:regulation of DNA-templated transcription"/>
    <property type="evidence" value="ECO:0007669"/>
    <property type="project" value="InterPro"/>
</dbReference>
<name>A0A8H9L5M9_9MICO</name>
<feature type="modified residue" description="4-aspartylphosphate" evidence="5">
    <location>
        <position position="74"/>
    </location>
</feature>
<dbReference type="CDD" id="cd17535">
    <property type="entry name" value="REC_NarL-like"/>
    <property type="match status" value="1"/>
</dbReference>
<keyword evidence="2" id="KW-0805">Transcription regulation</keyword>
<dbReference type="SMART" id="SM00421">
    <property type="entry name" value="HTH_LUXR"/>
    <property type="match status" value="1"/>
</dbReference>
<accession>A0A8H9L5M9</accession>
<evidence type="ECO:0000256" key="1">
    <source>
        <dbReference type="ARBA" id="ARBA00022553"/>
    </source>
</evidence>
<feature type="domain" description="Response regulatory" evidence="7">
    <location>
        <begin position="20"/>
        <end position="144"/>
    </location>
</feature>
<evidence type="ECO:0000259" key="7">
    <source>
        <dbReference type="PROSITE" id="PS50110"/>
    </source>
</evidence>
<dbReference type="SMART" id="SM00448">
    <property type="entry name" value="REC"/>
    <property type="match status" value="1"/>
</dbReference>
<dbReference type="EMBL" id="BMPT01000008">
    <property type="protein sequence ID" value="GGM27270.1"/>
    <property type="molecule type" value="Genomic_DNA"/>
</dbReference>
<gene>
    <name evidence="8" type="ORF">GCM10010102_23690</name>
</gene>
<evidence type="ECO:0000256" key="3">
    <source>
        <dbReference type="ARBA" id="ARBA00023125"/>
    </source>
</evidence>
<organism evidence="8 9">
    <name type="scientific">Promicromonospora citrea</name>
    <dbReference type="NCBI Taxonomy" id="43677"/>
    <lineage>
        <taxon>Bacteria</taxon>
        <taxon>Bacillati</taxon>
        <taxon>Actinomycetota</taxon>
        <taxon>Actinomycetes</taxon>
        <taxon>Micrococcales</taxon>
        <taxon>Promicromonosporaceae</taxon>
        <taxon>Promicromonospora</taxon>
    </lineage>
</organism>
<dbReference type="InterPro" id="IPR016032">
    <property type="entry name" value="Sig_transdc_resp-reg_C-effctor"/>
</dbReference>
<dbReference type="AlphaFoldDB" id="A0A8H9L5M9"/>
<dbReference type="SUPFAM" id="SSF46894">
    <property type="entry name" value="C-terminal effector domain of the bipartite response regulators"/>
    <property type="match status" value="1"/>
</dbReference>
<reference evidence="8" key="2">
    <citation type="submission" date="2020-09" db="EMBL/GenBank/DDBJ databases">
        <authorList>
            <person name="Sun Q."/>
            <person name="Ohkuma M."/>
        </authorList>
    </citation>
    <scope>NUCLEOTIDE SEQUENCE</scope>
    <source>
        <strain evidence="8">JCM 3051</strain>
    </source>
</reference>
<dbReference type="GO" id="GO:0000160">
    <property type="term" value="P:phosphorelay signal transduction system"/>
    <property type="evidence" value="ECO:0007669"/>
    <property type="project" value="InterPro"/>
</dbReference>
<reference evidence="8" key="1">
    <citation type="journal article" date="2014" name="Int. J. Syst. Evol. Microbiol.">
        <title>Complete genome sequence of Corynebacterium casei LMG S-19264T (=DSM 44701T), isolated from a smear-ripened cheese.</title>
        <authorList>
            <consortium name="US DOE Joint Genome Institute (JGI-PGF)"/>
            <person name="Walter F."/>
            <person name="Albersmeier A."/>
            <person name="Kalinowski J."/>
            <person name="Ruckert C."/>
        </authorList>
    </citation>
    <scope>NUCLEOTIDE SEQUENCE</scope>
    <source>
        <strain evidence="8">JCM 3051</strain>
    </source>
</reference>
<dbReference type="PRINTS" id="PR00038">
    <property type="entry name" value="HTHLUXR"/>
</dbReference>